<dbReference type="PANTHER" id="PTHR37419:SF1">
    <property type="entry name" value="SERINE_THREONINE-PROTEIN KINASE TOXIN HIPA"/>
    <property type="match status" value="1"/>
</dbReference>
<dbReference type="EMBL" id="JX649868">
    <property type="protein sequence ID" value="AGC71297.1"/>
    <property type="molecule type" value="Genomic_DNA"/>
</dbReference>
<sequence>MTAKRLGVWFGGELVAELEAKRPWDLRCRYSAAAIEAGDANRPLLSCSLPVTRQTDCCQALGVDIDSQQGRGKYERLGGPTFARIADLCERHGDPTTALQDLLRHAVFTWVIGNGDAHGKNVSLLIDVPTGHVELAPLYDTVPTALWPQLRPTAAMSVNGKHHDVMRDDFVAEAHRWGLARAGTERLIDDLAARLAAAAADCSDDRVASLVTERLRTLQH</sequence>
<keyword evidence="2" id="KW-0808">Transferase</keyword>
<proteinExistence type="inferred from homology"/>
<dbReference type="GO" id="GO:0005829">
    <property type="term" value="C:cytosol"/>
    <property type="evidence" value="ECO:0007669"/>
    <property type="project" value="TreeGrafter"/>
</dbReference>
<dbReference type="Gene3D" id="1.10.1070.20">
    <property type="match status" value="1"/>
</dbReference>
<evidence type="ECO:0000256" key="1">
    <source>
        <dbReference type="ARBA" id="ARBA00010164"/>
    </source>
</evidence>
<dbReference type="PANTHER" id="PTHR37419">
    <property type="entry name" value="SERINE/THREONINE-PROTEIN KINASE TOXIN HIPA"/>
    <property type="match status" value="1"/>
</dbReference>
<dbReference type="InterPro" id="IPR012893">
    <property type="entry name" value="HipA-like_C"/>
</dbReference>
<reference evidence="5" key="1">
    <citation type="submission" date="2012-09" db="EMBL/GenBank/DDBJ databases">
        <title>Metagenomic Characterization of a Microbial Community in Wastewater Detects High Levels of Antibiotic Resistance.</title>
        <authorList>
            <person name="Abrams M."/>
            <person name="Caldwell A."/>
            <person name="Vandaei E."/>
            <person name="Lee W."/>
            <person name="Perrott J."/>
            <person name="Khan S.Y."/>
            <person name="Ta J."/>
            <person name="Romero D."/>
            <person name="Nguyen V."/>
            <person name="Pourmand N."/>
            <person name="Ouverney C.C."/>
        </authorList>
    </citation>
    <scope>NUCLEOTIDE SEQUENCE</scope>
</reference>
<dbReference type="Pfam" id="PF07804">
    <property type="entry name" value="HipA_C"/>
    <property type="match status" value="1"/>
</dbReference>
<evidence type="ECO:0000259" key="4">
    <source>
        <dbReference type="Pfam" id="PF07804"/>
    </source>
</evidence>
<dbReference type="GO" id="GO:0004674">
    <property type="term" value="F:protein serine/threonine kinase activity"/>
    <property type="evidence" value="ECO:0007669"/>
    <property type="project" value="TreeGrafter"/>
</dbReference>
<comment type="similarity">
    <text evidence="1">Belongs to the HipA Ser/Thr kinase family.</text>
</comment>
<keyword evidence="3" id="KW-0418">Kinase</keyword>
<evidence type="ECO:0000313" key="5">
    <source>
        <dbReference type="EMBL" id="AGC71297.1"/>
    </source>
</evidence>
<feature type="domain" description="HipA-like C-terminal" evidence="4">
    <location>
        <begin position="53"/>
        <end position="197"/>
    </location>
</feature>
<organism evidence="5">
    <name type="scientific">uncultured bacterium A1Q1_fos_515</name>
    <dbReference type="NCBI Taxonomy" id="1256581"/>
    <lineage>
        <taxon>Bacteria</taxon>
        <taxon>environmental samples</taxon>
    </lineage>
</organism>
<evidence type="ECO:0000256" key="3">
    <source>
        <dbReference type="ARBA" id="ARBA00022777"/>
    </source>
</evidence>
<dbReference type="InterPro" id="IPR052028">
    <property type="entry name" value="HipA_Ser/Thr_kinase"/>
</dbReference>
<dbReference type="AlphaFoldDB" id="L7VQR9"/>
<protein>
    <submittedName>
        <fullName evidence="5">HipA-like protein</fullName>
    </submittedName>
</protein>
<name>L7VQR9_9BACT</name>
<evidence type="ECO:0000256" key="2">
    <source>
        <dbReference type="ARBA" id="ARBA00022679"/>
    </source>
</evidence>
<accession>L7VQR9</accession>